<dbReference type="InterPro" id="IPR010994">
    <property type="entry name" value="RuvA_2-like"/>
</dbReference>
<dbReference type="SUPFAM" id="SSF47781">
    <property type="entry name" value="RuvA domain 2-like"/>
    <property type="match status" value="1"/>
</dbReference>
<gene>
    <name evidence="3" type="ORF">FDK22_04440</name>
</gene>
<dbReference type="Proteomes" id="UP000308901">
    <property type="component" value="Unassembled WGS sequence"/>
</dbReference>
<evidence type="ECO:0000256" key="1">
    <source>
        <dbReference type="SAM" id="SignalP"/>
    </source>
</evidence>
<feature type="chain" id="PRO_5024433405" evidence="1">
    <location>
        <begin position="18"/>
        <end position="79"/>
    </location>
</feature>
<dbReference type="GO" id="GO:0006281">
    <property type="term" value="P:DNA repair"/>
    <property type="evidence" value="ECO:0007669"/>
    <property type="project" value="InterPro"/>
</dbReference>
<reference evidence="3 4" key="1">
    <citation type="submission" date="2019-05" db="EMBL/GenBank/DDBJ databases">
        <title>Arcobacter sp. nov., isolated from sea sediment.</title>
        <authorList>
            <person name="Kim W."/>
        </authorList>
    </citation>
    <scope>NUCLEOTIDE SEQUENCE [LARGE SCALE GENOMIC DNA]</scope>
    <source>
        <strain evidence="3 4">CAU 1517</strain>
    </source>
</reference>
<dbReference type="EMBL" id="VANU01000002">
    <property type="protein sequence ID" value="TLP39127.1"/>
    <property type="molecule type" value="Genomic_DNA"/>
</dbReference>
<evidence type="ECO:0000313" key="4">
    <source>
        <dbReference type="Proteomes" id="UP000308901"/>
    </source>
</evidence>
<name>A0A5R8Y1B3_9BACT</name>
<protein>
    <submittedName>
        <fullName evidence="3">Helix-hairpin-helix domain-containing protein</fullName>
    </submittedName>
</protein>
<dbReference type="InterPro" id="IPR003583">
    <property type="entry name" value="Hlx-hairpin-Hlx_DNA-bd_motif"/>
</dbReference>
<dbReference type="Gene3D" id="1.10.150.320">
    <property type="entry name" value="Photosystem II 12 kDa extrinsic protein"/>
    <property type="match status" value="1"/>
</dbReference>
<evidence type="ECO:0000259" key="2">
    <source>
        <dbReference type="SMART" id="SM00278"/>
    </source>
</evidence>
<dbReference type="SMART" id="SM00278">
    <property type="entry name" value="HhH1"/>
    <property type="match status" value="2"/>
</dbReference>
<comment type="caution">
    <text evidence="3">The sequence shown here is derived from an EMBL/GenBank/DDBJ whole genome shotgun (WGS) entry which is preliminary data.</text>
</comment>
<accession>A0A5R8Y1B3</accession>
<organism evidence="3 4">
    <name type="scientific">Arcobacter arenosus</name>
    <dbReference type="NCBI Taxonomy" id="2576037"/>
    <lineage>
        <taxon>Bacteria</taxon>
        <taxon>Pseudomonadati</taxon>
        <taxon>Campylobacterota</taxon>
        <taxon>Epsilonproteobacteria</taxon>
        <taxon>Campylobacterales</taxon>
        <taxon>Arcobacteraceae</taxon>
        <taxon>Arcobacter</taxon>
    </lineage>
</organism>
<feature type="domain" description="Helix-hairpin-helix DNA-binding motif class 1" evidence="2">
    <location>
        <begin position="56"/>
        <end position="75"/>
    </location>
</feature>
<dbReference type="Pfam" id="PF12836">
    <property type="entry name" value="HHH_3"/>
    <property type="match status" value="1"/>
</dbReference>
<keyword evidence="1" id="KW-0732">Signal</keyword>
<dbReference type="OrthoDB" id="5373215at2"/>
<dbReference type="PANTHER" id="PTHR21180:SF32">
    <property type="entry name" value="ENDONUCLEASE_EXONUCLEASE_PHOSPHATASE FAMILY DOMAIN-CONTAINING PROTEIN 1"/>
    <property type="match status" value="1"/>
</dbReference>
<dbReference type="RefSeq" id="WP_138151711.1">
    <property type="nucleotide sequence ID" value="NZ_VANU01000002.1"/>
</dbReference>
<evidence type="ECO:0000313" key="3">
    <source>
        <dbReference type="EMBL" id="TLP39127.1"/>
    </source>
</evidence>
<feature type="domain" description="Helix-hairpin-helix DNA-binding motif class 1" evidence="2">
    <location>
        <begin position="27"/>
        <end position="46"/>
    </location>
</feature>
<keyword evidence="4" id="KW-1185">Reference proteome</keyword>
<dbReference type="GO" id="GO:0003677">
    <property type="term" value="F:DNA binding"/>
    <property type="evidence" value="ECO:0007669"/>
    <property type="project" value="InterPro"/>
</dbReference>
<dbReference type="InterPro" id="IPR051675">
    <property type="entry name" value="Endo/Exo/Phosphatase_dom_1"/>
</dbReference>
<proteinExistence type="predicted"/>
<feature type="signal peptide" evidence="1">
    <location>
        <begin position="1"/>
        <end position="17"/>
    </location>
</feature>
<dbReference type="AlphaFoldDB" id="A0A5R8Y1B3"/>
<dbReference type="PANTHER" id="PTHR21180">
    <property type="entry name" value="ENDONUCLEASE/EXONUCLEASE/PHOSPHATASE FAMILY DOMAIN-CONTAINING PROTEIN 1"/>
    <property type="match status" value="1"/>
</dbReference>
<sequence>MKKILVTLLMGVSFMFAALNLNTATKDELMTIKGIGEKKAEQIITFRKSKKIENVDELSKLKGFGPKLILNIKNEIKVK</sequence>